<accession>M2ZCG4</accession>
<dbReference type="GeneID" id="19334473"/>
<proteinExistence type="predicted"/>
<protein>
    <submittedName>
        <fullName evidence="1">Uncharacterized protein</fullName>
    </submittedName>
</protein>
<evidence type="ECO:0000313" key="2">
    <source>
        <dbReference type="Proteomes" id="UP000016932"/>
    </source>
</evidence>
<dbReference type="EMBL" id="KB446575">
    <property type="protein sequence ID" value="EME76779.1"/>
    <property type="molecule type" value="Genomic_DNA"/>
</dbReference>
<dbReference type="KEGG" id="pfj:MYCFIDRAFT_180681"/>
<dbReference type="Proteomes" id="UP000016932">
    <property type="component" value="Unassembled WGS sequence"/>
</dbReference>
<reference evidence="1 2" key="1">
    <citation type="journal article" date="2012" name="PLoS Pathog.">
        <title>Diverse lifestyles and strategies of plant pathogenesis encoded in the genomes of eighteen Dothideomycetes fungi.</title>
        <authorList>
            <person name="Ohm R.A."/>
            <person name="Feau N."/>
            <person name="Henrissat B."/>
            <person name="Schoch C.L."/>
            <person name="Horwitz B.A."/>
            <person name="Barry K.W."/>
            <person name="Condon B.J."/>
            <person name="Copeland A.C."/>
            <person name="Dhillon B."/>
            <person name="Glaser F."/>
            <person name="Hesse C.N."/>
            <person name="Kosti I."/>
            <person name="LaButti K."/>
            <person name="Lindquist E.A."/>
            <person name="Lucas S."/>
            <person name="Salamov A.A."/>
            <person name="Bradshaw R.E."/>
            <person name="Ciuffetti L."/>
            <person name="Hamelin R.C."/>
            <person name="Kema G.H.J."/>
            <person name="Lawrence C."/>
            <person name="Scott J.A."/>
            <person name="Spatafora J.W."/>
            <person name="Turgeon B.G."/>
            <person name="de Wit P.J.G.M."/>
            <person name="Zhong S."/>
            <person name="Goodwin S.B."/>
            <person name="Grigoriev I.V."/>
        </authorList>
    </citation>
    <scope>NUCLEOTIDE SEQUENCE [LARGE SCALE GENOMIC DNA]</scope>
    <source>
        <strain evidence="1 2">CIRAD86</strain>
    </source>
</reference>
<sequence>MPSINPIRNNQCIPSLYLWFWQPRPDRNVFLCPERSIWPLHQTKSQRGDLHCESGTKACFKEILDLMTDVAIDRLHIDDLYAMSHLSSTQVIVAAAGSRLGIPSRCFRQYLQQDTHISGGKDMFNLGREEIVFGAQPLQESQVRSAVSVELRKAAHKAQVRIDLTIFGNDMGALFLPISTLIVSDELSLLSSRYRSSSSSYFGNSIAILRGVGPMLNGGSERNDPFYPHQHLPFIMSPSVFAFARDPLIHNANAAILN</sequence>
<keyword evidence="2" id="KW-1185">Reference proteome</keyword>
<dbReference type="AlphaFoldDB" id="M2ZCG4"/>
<dbReference type="HOGENOM" id="CLU_1078196_0_0_1"/>
<dbReference type="RefSeq" id="XP_007932624.1">
    <property type="nucleotide sequence ID" value="XM_007934433.1"/>
</dbReference>
<dbReference type="VEuPathDB" id="FungiDB:MYCFIDRAFT_180681"/>
<evidence type="ECO:0000313" key="1">
    <source>
        <dbReference type="EMBL" id="EME76779.1"/>
    </source>
</evidence>
<name>M2ZCG4_PSEFD</name>
<organism evidence="1 2">
    <name type="scientific">Pseudocercospora fijiensis (strain CIRAD86)</name>
    <name type="common">Black leaf streak disease fungus</name>
    <name type="synonym">Mycosphaerella fijiensis</name>
    <dbReference type="NCBI Taxonomy" id="383855"/>
    <lineage>
        <taxon>Eukaryota</taxon>
        <taxon>Fungi</taxon>
        <taxon>Dikarya</taxon>
        <taxon>Ascomycota</taxon>
        <taxon>Pezizomycotina</taxon>
        <taxon>Dothideomycetes</taxon>
        <taxon>Dothideomycetidae</taxon>
        <taxon>Mycosphaerellales</taxon>
        <taxon>Mycosphaerellaceae</taxon>
        <taxon>Pseudocercospora</taxon>
    </lineage>
</organism>
<gene>
    <name evidence="1" type="ORF">MYCFIDRAFT_180681</name>
</gene>